<feature type="coiled-coil region" evidence="13">
    <location>
        <begin position="104"/>
        <end position="135"/>
    </location>
</feature>
<dbReference type="Gene3D" id="3.30.160.60">
    <property type="entry name" value="Classic Zinc Finger"/>
    <property type="match status" value="1"/>
</dbReference>
<dbReference type="AlphaFoldDB" id="A0ABD3N698"/>
<keyword evidence="9" id="KW-0460">Magnesium</keyword>
<evidence type="ECO:0000256" key="4">
    <source>
        <dbReference type="ARBA" id="ARBA00022679"/>
    </source>
</evidence>
<feature type="compositionally biased region" description="Polar residues" evidence="14">
    <location>
        <begin position="40"/>
        <end position="56"/>
    </location>
</feature>
<evidence type="ECO:0000256" key="5">
    <source>
        <dbReference type="ARBA" id="ARBA00022695"/>
    </source>
</evidence>
<evidence type="ECO:0000256" key="1">
    <source>
        <dbReference type="ARBA" id="ARBA00010945"/>
    </source>
</evidence>
<reference evidence="16 17" key="1">
    <citation type="submission" date="2024-10" db="EMBL/GenBank/DDBJ databases">
        <title>Updated reference genomes for cyclostephanoid diatoms.</title>
        <authorList>
            <person name="Roberts W.R."/>
            <person name="Alverson A.J."/>
        </authorList>
    </citation>
    <scope>NUCLEOTIDE SEQUENCE [LARGE SCALE GENOMIC DNA]</scope>
    <source>
        <strain evidence="16 17">AJA232-27</strain>
    </source>
</reference>
<dbReference type="GO" id="GO:0006260">
    <property type="term" value="P:DNA replication"/>
    <property type="evidence" value="ECO:0007669"/>
    <property type="project" value="UniProtKB-KW"/>
</dbReference>
<protein>
    <recommendedName>
        <fullName evidence="3">DNA polymerase kappa</fullName>
        <ecNumber evidence="2">2.7.7.7</ecNumber>
    </recommendedName>
</protein>
<evidence type="ECO:0000256" key="10">
    <source>
        <dbReference type="ARBA" id="ARBA00022932"/>
    </source>
</evidence>
<accession>A0ABD3N698</accession>
<dbReference type="InterPro" id="IPR024728">
    <property type="entry name" value="PolY_HhH_motif"/>
</dbReference>
<evidence type="ECO:0000256" key="14">
    <source>
        <dbReference type="SAM" id="MobiDB-lite"/>
    </source>
</evidence>
<dbReference type="Gene3D" id="3.30.70.270">
    <property type="match status" value="1"/>
</dbReference>
<evidence type="ECO:0000313" key="16">
    <source>
        <dbReference type="EMBL" id="KAL3771634.1"/>
    </source>
</evidence>
<feature type="compositionally biased region" description="Polar residues" evidence="14">
    <location>
        <begin position="1"/>
        <end position="16"/>
    </location>
</feature>
<dbReference type="InterPro" id="IPR001126">
    <property type="entry name" value="UmuC"/>
</dbReference>
<evidence type="ECO:0000256" key="7">
    <source>
        <dbReference type="ARBA" id="ARBA00022723"/>
    </source>
</evidence>
<evidence type="ECO:0000256" key="8">
    <source>
        <dbReference type="ARBA" id="ARBA00022763"/>
    </source>
</evidence>
<evidence type="ECO:0000313" key="17">
    <source>
        <dbReference type="Proteomes" id="UP001530293"/>
    </source>
</evidence>
<keyword evidence="7" id="KW-0479">Metal-binding</keyword>
<sequence length="731" mass="81926">MGNSSPCTVQMQQQGGDRQHPEEEEDCSSSSGNECPGFLPSSTSQFATLSSATASGSCDPPHEVKRNKASDLLISASDKAGMDGIDRERINEILLRESGNSTFMQRQRKMDDNTNRKIEEMKQRLEEINNASTNNNWRLALERNTIDPLLQQYRGQRQPISTCVVIDLDSFFISCHILYHPRLAEIPACVGGSSMISTSNYVARQYGVRAAMPGYLGSKLVSELSGGKETLTFIKSDFELYKKKSMEVRAVLEEFDPNLNMYSLDEAYMDIGPYLEIQLLDATKDHDAIRSILSASKEESTPAISERLLEYHSKDSIHDAARSLLHSIREKVRTVTGLTCSAGLCSNFLLAKIASDINKPNGQHFVGPSEQEIIEFIHPLPLRKVNGIGRVMEKTLRGVSNIETVKDLYIKRSDVHVLFKPATAHFLLRASIGYSESIQHESAEDENGDTGDETLDRKGISHERTFSPTSSWSELCTKLEKISLCLVHDLRERNLRPKTITLKVKLSSFDILTRATTRDIALFQNCNNSHSPQDLVDIVVHMLKEVKREHNNRSPTKMSQSSNNPGSPFSVRLLGVRCSNFQLNEDNQQSMHRYQIFQNLINAENHPNCDNNSPIVKNPYVRPKIFTSNNEKLSTDPSIHNMLPPSDQKLPSAKKVAAKTSDETELGGTRLQCPICNKYFESDEDGNAVLNAHIDACLNATAVKQLAREETVCADERMRKKKCKLTDFFGY</sequence>
<feature type="region of interest" description="Disordered" evidence="14">
    <location>
        <begin position="439"/>
        <end position="460"/>
    </location>
</feature>
<feature type="compositionally biased region" description="Acidic residues" evidence="14">
    <location>
        <begin position="443"/>
        <end position="453"/>
    </location>
</feature>
<evidence type="ECO:0000256" key="12">
    <source>
        <dbReference type="ARBA" id="ARBA00049244"/>
    </source>
</evidence>
<dbReference type="InterPro" id="IPR022880">
    <property type="entry name" value="DNApol_IV"/>
</dbReference>
<keyword evidence="5" id="KW-0548">Nucleotidyltransferase</keyword>
<evidence type="ECO:0000256" key="11">
    <source>
        <dbReference type="ARBA" id="ARBA00023204"/>
    </source>
</evidence>
<dbReference type="CDD" id="cd03586">
    <property type="entry name" value="PolY_Pol_IV_kappa"/>
    <property type="match status" value="1"/>
</dbReference>
<evidence type="ECO:0000256" key="6">
    <source>
        <dbReference type="ARBA" id="ARBA00022705"/>
    </source>
</evidence>
<keyword evidence="6" id="KW-0235">DNA replication</keyword>
<comment type="catalytic activity">
    <reaction evidence="12">
        <text>DNA(n) + a 2'-deoxyribonucleoside 5'-triphosphate = DNA(n+1) + diphosphate</text>
        <dbReference type="Rhea" id="RHEA:22508"/>
        <dbReference type="Rhea" id="RHEA-COMP:17339"/>
        <dbReference type="Rhea" id="RHEA-COMP:17340"/>
        <dbReference type="ChEBI" id="CHEBI:33019"/>
        <dbReference type="ChEBI" id="CHEBI:61560"/>
        <dbReference type="ChEBI" id="CHEBI:173112"/>
        <dbReference type="EC" id="2.7.7.7"/>
    </reaction>
</comment>
<evidence type="ECO:0000256" key="2">
    <source>
        <dbReference type="ARBA" id="ARBA00012417"/>
    </source>
</evidence>
<gene>
    <name evidence="16" type="ORF">ACHAWU_007751</name>
</gene>
<dbReference type="InterPro" id="IPR050116">
    <property type="entry name" value="DNA_polymerase-Y"/>
</dbReference>
<keyword evidence="4" id="KW-0808">Transferase</keyword>
<keyword evidence="13" id="KW-0175">Coiled coil</keyword>
<evidence type="ECO:0000256" key="13">
    <source>
        <dbReference type="SAM" id="Coils"/>
    </source>
</evidence>
<keyword evidence="10" id="KW-0239">DNA-directed DNA polymerase</keyword>
<evidence type="ECO:0000256" key="3">
    <source>
        <dbReference type="ARBA" id="ARBA00016178"/>
    </source>
</evidence>
<dbReference type="FunFam" id="3.30.1490.100:FF:000004">
    <property type="entry name" value="DNA polymerase IV"/>
    <property type="match status" value="1"/>
</dbReference>
<feature type="region of interest" description="Disordered" evidence="14">
    <location>
        <begin position="1"/>
        <end position="63"/>
    </location>
</feature>
<dbReference type="PROSITE" id="PS50173">
    <property type="entry name" value="UMUC"/>
    <property type="match status" value="1"/>
</dbReference>
<keyword evidence="17" id="KW-1185">Reference proteome</keyword>
<name>A0ABD3N698_9STRA</name>
<organism evidence="16 17">
    <name type="scientific">Discostella pseudostelligera</name>
    <dbReference type="NCBI Taxonomy" id="259834"/>
    <lineage>
        <taxon>Eukaryota</taxon>
        <taxon>Sar</taxon>
        <taxon>Stramenopiles</taxon>
        <taxon>Ochrophyta</taxon>
        <taxon>Bacillariophyta</taxon>
        <taxon>Coscinodiscophyceae</taxon>
        <taxon>Thalassiosirophycidae</taxon>
        <taxon>Stephanodiscales</taxon>
        <taxon>Stephanodiscaceae</taxon>
        <taxon>Discostella</taxon>
    </lineage>
</organism>
<dbReference type="Pfam" id="PF11799">
    <property type="entry name" value="IMS_C"/>
    <property type="match status" value="1"/>
</dbReference>
<dbReference type="Pfam" id="PF00817">
    <property type="entry name" value="IMS"/>
    <property type="match status" value="1"/>
</dbReference>
<dbReference type="InterPro" id="IPR043502">
    <property type="entry name" value="DNA/RNA_pol_sf"/>
</dbReference>
<dbReference type="GO" id="GO:0003887">
    <property type="term" value="F:DNA-directed DNA polymerase activity"/>
    <property type="evidence" value="ECO:0007669"/>
    <property type="project" value="UniProtKB-KW"/>
</dbReference>
<dbReference type="PANTHER" id="PTHR11076">
    <property type="entry name" value="DNA REPAIR POLYMERASE UMUC / TRANSFERASE FAMILY MEMBER"/>
    <property type="match status" value="1"/>
</dbReference>
<dbReference type="Gene3D" id="3.40.1170.60">
    <property type="match status" value="1"/>
</dbReference>
<dbReference type="SUPFAM" id="SSF100879">
    <property type="entry name" value="Lesion bypass DNA polymerase (Y-family), little finger domain"/>
    <property type="match status" value="1"/>
</dbReference>
<dbReference type="Pfam" id="PF11798">
    <property type="entry name" value="IMS_HHH"/>
    <property type="match status" value="1"/>
</dbReference>
<dbReference type="EMBL" id="JALLBG020000022">
    <property type="protein sequence ID" value="KAL3771634.1"/>
    <property type="molecule type" value="Genomic_DNA"/>
</dbReference>
<dbReference type="GO" id="GO:0006281">
    <property type="term" value="P:DNA repair"/>
    <property type="evidence" value="ECO:0007669"/>
    <property type="project" value="UniProtKB-KW"/>
</dbReference>
<dbReference type="EC" id="2.7.7.7" evidence="2"/>
<dbReference type="Gene3D" id="1.10.150.810">
    <property type="match status" value="2"/>
</dbReference>
<dbReference type="Gene3D" id="3.30.1490.100">
    <property type="entry name" value="DNA polymerase, Y-family, little finger domain"/>
    <property type="match status" value="1"/>
</dbReference>
<dbReference type="InterPro" id="IPR043128">
    <property type="entry name" value="Rev_trsase/Diguanyl_cyclase"/>
</dbReference>
<comment type="similarity">
    <text evidence="1">Belongs to the DNA polymerase type-Y family.</text>
</comment>
<keyword evidence="8" id="KW-0227">DNA damage</keyword>
<dbReference type="PANTHER" id="PTHR11076:SF33">
    <property type="entry name" value="DNA POLYMERASE KAPPA"/>
    <property type="match status" value="1"/>
</dbReference>
<dbReference type="SUPFAM" id="SSF56672">
    <property type="entry name" value="DNA/RNA polymerases"/>
    <property type="match status" value="1"/>
</dbReference>
<comment type="caution">
    <text evidence="16">The sequence shown here is derived from an EMBL/GenBank/DDBJ whole genome shotgun (WGS) entry which is preliminary data.</text>
</comment>
<evidence type="ECO:0000256" key="9">
    <source>
        <dbReference type="ARBA" id="ARBA00022842"/>
    </source>
</evidence>
<keyword evidence="11" id="KW-0234">DNA repair</keyword>
<dbReference type="InterPro" id="IPR036775">
    <property type="entry name" value="DNA_pol_Y-fam_lit_finger_sf"/>
</dbReference>
<feature type="domain" description="UmuC" evidence="15">
    <location>
        <begin position="163"/>
        <end position="389"/>
    </location>
</feature>
<evidence type="ECO:0000259" key="15">
    <source>
        <dbReference type="PROSITE" id="PS50173"/>
    </source>
</evidence>
<dbReference type="GO" id="GO:0046872">
    <property type="term" value="F:metal ion binding"/>
    <property type="evidence" value="ECO:0007669"/>
    <property type="project" value="UniProtKB-KW"/>
</dbReference>
<dbReference type="InterPro" id="IPR017961">
    <property type="entry name" value="DNA_pol_Y-fam_little_finger"/>
</dbReference>
<dbReference type="Proteomes" id="UP001530293">
    <property type="component" value="Unassembled WGS sequence"/>
</dbReference>
<proteinExistence type="inferred from homology"/>